<keyword evidence="6" id="KW-0808">Transferase</keyword>
<evidence type="ECO:0000256" key="8">
    <source>
        <dbReference type="ARBA" id="ARBA00022737"/>
    </source>
</evidence>
<evidence type="ECO:0000313" key="17">
    <source>
        <dbReference type="Proteomes" id="UP000274922"/>
    </source>
</evidence>
<proteinExistence type="inferred from homology"/>
<dbReference type="GO" id="GO:0016263">
    <property type="term" value="F:glycoprotein-N-acetylgalactosamine 3-beta-galactosyltransferase activity"/>
    <property type="evidence" value="ECO:0007669"/>
    <property type="project" value="UniProtKB-EC"/>
</dbReference>
<keyword evidence="17" id="KW-1185">Reference proteome</keyword>
<dbReference type="STRING" id="1555241.A0A4P9XGJ7"/>
<evidence type="ECO:0000256" key="2">
    <source>
        <dbReference type="ARBA" id="ARBA00004922"/>
    </source>
</evidence>
<dbReference type="Proteomes" id="UP000274922">
    <property type="component" value="Unassembled WGS sequence"/>
</dbReference>
<evidence type="ECO:0000256" key="7">
    <source>
        <dbReference type="ARBA" id="ARBA00022692"/>
    </source>
</evidence>
<dbReference type="InterPro" id="IPR000177">
    <property type="entry name" value="Apple"/>
</dbReference>
<comment type="pathway">
    <text evidence="2">Protein modification; protein glycosylation.</text>
</comment>
<dbReference type="CDD" id="cd01100">
    <property type="entry name" value="APPLE_Factor_XI_like"/>
    <property type="match status" value="1"/>
</dbReference>
<dbReference type="GO" id="GO:0006508">
    <property type="term" value="P:proteolysis"/>
    <property type="evidence" value="ECO:0007669"/>
    <property type="project" value="InterPro"/>
</dbReference>
<keyword evidence="13" id="KW-1015">Disulfide bond</keyword>
<evidence type="ECO:0000256" key="13">
    <source>
        <dbReference type="ARBA" id="ARBA00023157"/>
    </source>
</evidence>
<organism evidence="16 17">
    <name type="scientific">Caulochytrium protostelioides</name>
    <dbReference type="NCBI Taxonomy" id="1555241"/>
    <lineage>
        <taxon>Eukaryota</taxon>
        <taxon>Fungi</taxon>
        <taxon>Fungi incertae sedis</taxon>
        <taxon>Chytridiomycota</taxon>
        <taxon>Chytridiomycota incertae sedis</taxon>
        <taxon>Chytridiomycetes</taxon>
        <taxon>Caulochytriales</taxon>
        <taxon>Caulochytriaceae</taxon>
        <taxon>Caulochytrium</taxon>
    </lineage>
</organism>
<evidence type="ECO:0000256" key="5">
    <source>
        <dbReference type="ARBA" id="ARBA00022676"/>
    </source>
</evidence>
<keyword evidence="7" id="KW-0812">Transmembrane</keyword>
<evidence type="ECO:0000256" key="3">
    <source>
        <dbReference type="ARBA" id="ARBA00006462"/>
    </source>
</evidence>
<dbReference type="OrthoDB" id="414175at2759"/>
<dbReference type="GO" id="GO:0000166">
    <property type="term" value="F:nucleotide binding"/>
    <property type="evidence" value="ECO:0007669"/>
    <property type="project" value="UniProtKB-KW"/>
</dbReference>
<keyword evidence="9" id="KW-0547">Nucleotide-binding</keyword>
<evidence type="ECO:0000256" key="4">
    <source>
        <dbReference type="ARBA" id="ARBA00012557"/>
    </source>
</evidence>
<dbReference type="Gene3D" id="3.50.4.10">
    <property type="entry name" value="Hepatocyte Growth Factor"/>
    <property type="match status" value="1"/>
</dbReference>
<evidence type="ECO:0000256" key="6">
    <source>
        <dbReference type="ARBA" id="ARBA00022679"/>
    </source>
</evidence>
<evidence type="ECO:0000256" key="9">
    <source>
        <dbReference type="ARBA" id="ARBA00022741"/>
    </source>
</evidence>
<sequence length="390" mass="43627">MPVLPTAHTAELPAHVVKHLPWPSADPDLAGVAVTIKTGADVLLERTPIQLVSFLGRFPQIIVIGEDDAAVGPLPMYDVVSHTYEEMGPLGNLTQAPRRELQKHGKLVLDVDTTPPRDRSLGWQKDAHKNLPGFRLMATTFPDAEWYFMIDDDTYVFHSNLKRLLAKYNPNDRHYIGTITIFVGCDNVQEWGAGPDFAHGGAGILVSRGAMNRMMTGIDYCIGRYQTCWAGDIRTALCMRDHGIKLEPSNQFHKENPGSRNWQYPDNPCDEPITFHHLSVAQVQLLYLYESRFLAKHPGQPYTLGDVLADWETDRVVPNQDRPGNDIASLRTETPKLCRTACIDKSGCVAWSWVDHGCYLKKSISAPVERKDAASGVLPQKYQCRRSPSI</sequence>
<name>A0A4P9XGJ7_9FUNG</name>
<dbReference type="InterPro" id="IPR003378">
    <property type="entry name" value="Fringe-like_glycosylTrfase"/>
</dbReference>
<dbReference type="PANTHER" id="PTHR23033:SF47">
    <property type="entry name" value="APPLE DOMAIN-CONTAINING PROTEIN-RELATED"/>
    <property type="match status" value="1"/>
</dbReference>
<dbReference type="AlphaFoldDB" id="A0A4P9XGJ7"/>
<comment type="similarity">
    <text evidence="3">Belongs to the glycosyltransferase 31 family. Beta3-Gal-T subfamily.</text>
</comment>
<evidence type="ECO:0000256" key="1">
    <source>
        <dbReference type="ARBA" id="ARBA00004606"/>
    </source>
</evidence>
<reference evidence="17" key="1">
    <citation type="journal article" date="2018" name="Nat. Microbiol.">
        <title>Leveraging single-cell genomics to expand the fungal tree of life.</title>
        <authorList>
            <person name="Ahrendt S.R."/>
            <person name="Quandt C.A."/>
            <person name="Ciobanu D."/>
            <person name="Clum A."/>
            <person name="Salamov A."/>
            <person name="Andreopoulos B."/>
            <person name="Cheng J.F."/>
            <person name="Woyke T."/>
            <person name="Pelin A."/>
            <person name="Henrissat B."/>
            <person name="Reynolds N.K."/>
            <person name="Benny G.L."/>
            <person name="Smith M.E."/>
            <person name="James T.Y."/>
            <person name="Grigoriev I.V."/>
        </authorList>
    </citation>
    <scope>NUCLEOTIDE SEQUENCE [LARGE SCALE GENOMIC DNA]</scope>
    <source>
        <strain evidence="17">ATCC 52028</strain>
    </source>
</reference>
<dbReference type="PANTHER" id="PTHR23033">
    <property type="entry name" value="BETA1,3-GALACTOSYLTRANSFERASE"/>
    <property type="match status" value="1"/>
</dbReference>
<evidence type="ECO:0000256" key="10">
    <source>
        <dbReference type="ARBA" id="ARBA00022968"/>
    </source>
</evidence>
<dbReference type="InterPro" id="IPR003609">
    <property type="entry name" value="Pan_app"/>
</dbReference>
<comment type="subcellular location">
    <subcellularLocation>
        <location evidence="1">Membrane</location>
        <topology evidence="1">Single-pass type II membrane protein</topology>
    </subcellularLocation>
</comment>
<evidence type="ECO:0000256" key="11">
    <source>
        <dbReference type="ARBA" id="ARBA00022989"/>
    </source>
</evidence>
<keyword evidence="10" id="KW-0735">Signal-anchor</keyword>
<dbReference type="InterPro" id="IPR026050">
    <property type="entry name" value="C1GALT1/C1GALT1_chp1"/>
</dbReference>
<feature type="domain" description="Apple" evidence="15">
    <location>
        <begin position="321"/>
        <end position="361"/>
    </location>
</feature>
<keyword evidence="11" id="KW-1133">Transmembrane helix</keyword>
<evidence type="ECO:0000313" key="16">
    <source>
        <dbReference type="EMBL" id="RKP04300.1"/>
    </source>
</evidence>
<dbReference type="GO" id="GO:0016020">
    <property type="term" value="C:membrane"/>
    <property type="evidence" value="ECO:0007669"/>
    <property type="project" value="UniProtKB-SubCell"/>
</dbReference>
<protein>
    <recommendedName>
        <fullName evidence="4">N-acetylgalactosaminide beta-1,3-galactosyltransferase</fullName>
        <ecNumber evidence="4">2.4.1.122</ecNumber>
    </recommendedName>
</protein>
<keyword evidence="12" id="KW-0472">Membrane</keyword>
<dbReference type="Pfam" id="PF14295">
    <property type="entry name" value="PAN_4"/>
    <property type="match status" value="1"/>
</dbReference>
<gene>
    <name evidence="16" type="ORF">CXG81DRAFT_8412</name>
</gene>
<dbReference type="Gene3D" id="3.90.550.50">
    <property type="match status" value="1"/>
</dbReference>
<evidence type="ECO:0000259" key="15">
    <source>
        <dbReference type="Pfam" id="PF14295"/>
    </source>
</evidence>
<evidence type="ECO:0000259" key="14">
    <source>
        <dbReference type="Pfam" id="PF02434"/>
    </source>
</evidence>
<keyword evidence="8" id="KW-0677">Repeat</keyword>
<dbReference type="EMBL" id="ML014111">
    <property type="protein sequence ID" value="RKP04300.1"/>
    <property type="molecule type" value="Genomic_DNA"/>
</dbReference>
<accession>A0A4P9XGJ7</accession>
<dbReference type="GO" id="GO:0005576">
    <property type="term" value="C:extracellular region"/>
    <property type="evidence" value="ECO:0007669"/>
    <property type="project" value="InterPro"/>
</dbReference>
<keyword evidence="5" id="KW-0328">Glycosyltransferase</keyword>
<evidence type="ECO:0000256" key="12">
    <source>
        <dbReference type="ARBA" id="ARBA00023136"/>
    </source>
</evidence>
<dbReference type="EC" id="2.4.1.122" evidence="4"/>
<feature type="domain" description="Fringe-like glycosyltransferase" evidence="14">
    <location>
        <begin position="143"/>
        <end position="260"/>
    </location>
</feature>
<dbReference type="Pfam" id="PF02434">
    <property type="entry name" value="Fringe"/>
    <property type="match status" value="1"/>
</dbReference>